<evidence type="ECO:0000313" key="3">
    <source>
        <dbReference type="Proteomes" id="UP000001935"/>
    </source>
</evidence>
<accession>Q2ILA2</accession>
<gene>
    <name evidence="2" type="ordered locus">Adeh_2661</name>
</gene>
<evidence type="ECO:0000313" key="2">
    <source>
        <dbReference type="EMBL" id="ABC82431.1"/>
    </source>
</evidence>
<dbReference type="RefSeq" id="WP_011421713.1">
    <property type="nucleotide sequence ID" value="NC_007760.1"/>
</dbReference>
<name>Q2ILA2_ANADE</name>
<sequence length="121" mass="12155">MASDRPDHPSDESMVPKVQGLAGGPGPAPPGVDDGTPHPGAEPPGQAPEADAQRRAADAAERSAGTRKAHVDEARRAHPARGGRQAGEGETGETGEAGEPVHEPPAPRGAGEREGGGGTRR</sequence>
<feature type="compositionally biased region" description="Basic and acidic residues" evidence="1">
    <location>
        <begin position="51"/>
        <end position="61"/>
    </location>
</feature>
<reference evidence="2" key="1">
    <citation type="submission" date="2006-01" db="EMBL/GenBank/DDBJ databases">
        <title>Complete sequence of Anaeromyxobacter dehalogenans 2CP-C.</title>
        <authorList>
            <consortium name="US DOE Joint Genome Institute"/>
            <person name="Copeland A."/>
            <person name="Lucas S."/>
            <person name="Lapidus A."/>
            <person name="Barry K."/>
            <person name="Detter J.C."/>
            <person name="Glavina T."/>
            <person name="Hammon N."/>
            <person name="Israni S."/>
            <person name="Pitluck S."/>
            <person name="Brettin T."/>
            <person name="Bruce D."/>
            <person name="Han C."/>
            <person name="Tapia R."/>
            <person name="Gilna P."/>
            <person name="Kiss H."/>
            <person name="Schmutz J."/>
            <person name="Larimer F."/>
            <person name="Land M."/>
            <person name="Kyrpides N."/>
            <person name="Anderson I."/>
            <person name="Sanford R.A."/>
            <person name="Ritalahti K.M."/>
            <person name="Thomas H.S."/>
            <person name="Kirby J.R."/>
            <person name="Zhulin I.B."/>
            <person name="Loeffler F.E."/>
            <person name="Richardson P."/>
        </authorList>
    </citation>
    <scope>NUCLEOTIDE SEQUENCE</scope>
    <source>
        <strain evidence="2">2CP-C</strain>
    </source>
</reference>
<dbReference type="KEGG" id="ade:Adeh_2661"/>
<dbReference type="STRING" id="290397.Adeh_2661"/>
<feature type="region of interest" description="Disordered" evidence="1">
    <location>
        <begin position="1"/>
        <end position="121"/>
    </location>
</feature>
<dbReference type="HOGENOM" id="CLU_2314269_0_0_7"/>
<feature type="compositionally biased region" description="Basic and acidic residues" evidence="1">
    <location>
        <begin position="1"/>
        <end position="11"/>
    </location>
</feature>
<dbReference type="AlphaFoldDB" id="Q2ILA2"/>
<protein>
    <submittedName>
        <fullName evidence="2">Uncharacterized protein</fullName>
    </submittedName>
</protein>
<proteinExistence type="predicted"/>
<dbReference type="Proteomes" id="UP000001935">
    <property type="component" value="Chromosome"/>
</dbReference>
<evidence type="ECO:0000256" key="1">
    <source>
        <dbReference type="SAM" id="MobiDB-lite"/>
    </source>
</evidence>
<dbReference type="EMBL" id="CP000251">
    <property type="protein sequence ID" value="ABC82431.1"/>
    <property type="molecule type" value="Genomic_DNA"/>
</dbReference>
<organism evidence="2 3">
    <name type="scientific">Anaeromyxobacter dehalogenans (strain 2CP-C)</name>
    <dbReference type="NCBI Taxonomy" id="290397"/>
    <lineage>
        <taxon>Bacteria</taxon>
        <taxon>Pseudomonadati</taxon>
        <taxon>Myxococcota</taxon>
        <taxon>Myxococcia</taxon>
        <taxon>Myxococcales</taxon>
        <taxon>Cystobacterineae</taxon>
        <taxon>Anaeromyxobacteraceae</taxon>
        <taxon>Anaeromyxobacter</taxon>
    </lineage>
</organism>